<feature type="compositionally biased region" description="Basic residues" evidence="1">
    <location>
        <begin position="98"/>
        <end position="108"/>
    </location>
</feature>
<keyword evidence="3" id="KW-1185">Reference proteome</keyword>
<name>A0A9N7UNU5_PLEPL</name>
<reference evidence="2" key="1">
    <citation type="submission" date="2020-03" db="EMBL/GenBank/DDBJ databases">
        <authorList>
            <person name="Weist P."/>
        </authorList>
    </citation>
    <scope>NUCLEOTIDE SEQUENCE</scope>
</reference>
<dbReference type="EMBL" id="CADEAL010001580">
    <property type="protein sequence ID" value="CAB1433632.1"/>
    <property type="molecule type" value="Genomic_DNA"/>
</dbReference>
<feature type="compositionally biased region" description="Basic and acidic residues" evidence="1">
    <location>
        <begin position="233"/>
        <end position="252"/>
    </location>
</feature>
<feature type="compositionally biased region" description="Basic residues" evidence="1">
    <location>
        <begin position="121"/>
        <end position="136"/>
    </location>
</feature>
<evidence type="ECO:0000256" key="1">
    <source>
        <dbReference type="SAM" id="MobiDB-lite"/>
    </source>
</evidence>
<proteinExistence type="predicted"/>
<dbReference type="Proteomes" id="UP001153269">
    <property type="component" value="Unassembled WGS sequence"/>
</dbReference>
<accession>A0A9N7UNU5</accession>
<feature type="compositionally biased region" description="Basic and acidic residues" evidence="1">
    <location>
        <begin position="352"/>
        <end position="368"/>
    </location>
</feature>
<organism evidence="2 3">
    <name type="scientific">Pleuronectes platessa</name>
    <name type="common">European plaice</name>
    <dbReference type="NCBI Taxonomy" id="8262"/>
    <lineage>
        <taxon>Eukaryota</taxon>
        <taxon>Metazoa</taxon>
        <taxon>Chordata</taxon>
        <taxon>Craniata</taxon>
        <taxon>Vertebrata</taxon>
        <taxon>Euteleostomi</taxon>
        <taxon>Actinopterygii</taxon>
        <taxon>Neopterygii</taxon>
        <taxon>Teleostei</taxon>
        <taxon>Neoteleostei</taxon>
        <taxon>Acanthomorphata</taxon>
        <taxon>Carangaria</taxon>
        <taxon>Pleuronectiformes</taxon>
        <taxon>Pleuronectoidei</taxon>
        <taxon>Pleuronectidae</taxon>
        <taxon>Pleuronectes</taxon>
    </lineage>
</organism>
<feature type="region of interest" description="Disordered" evidence="1">
    <location>
        <begin position="352"/>
        <end position="407"/>
    </location>
</feature>
<evidence type="ECO:0000313" key="3">
    <source>
        <dbReference type="Proteomes" id="UP001153269"/>
    </source>
</evidence>
<gene>
    <name evidence="2" type="ORF">PLEPLA_LOCUS21723</name>
</gene>
<evidence type="ECO:0000313" key="2">
    <source>
        <dbReference type="EMBL" id="CAB1433632.1"/>
    </source>
</evidence>
<protein>
    <submittedName>
        <fullName evidence="2">Uncharacterized protein</fullName>
    </submittedName>
</protein>
<feature type="compositionally biased region" description="Basic and acidic residues" evidence="1">
    <location>
        <begin position="109"/>
        <end position="120"/>
    </location>
</feature>
<feature type="region of interest" description="Disordered" evidence="1">
    <location>
        <begin position="94"/>
        <end position="146"/>
    </location>
</feature>
<feature type="compositionally biased region" description="Polar residues" evidence="1">
    <location>
        <begin position="395"/>
        <end position="407"/>
    </location>
</feature>
<feature type="region of interest" description="Disordered" evidence="1">
    <location>
        <begin position="232"/>
        <end position="276"/>
    </location>
</feature>
<dbReference type="AlphaFoldDB" id="A0A9N7UNU5"/>
<sequence>MRPILFFSVKSSTKKSSWNRCWSHNRFFASFRINSVGSGFTNLSRLLLERCVRAEQEKKSRGRKERSWGCWSSRCALSTMDRYPRVRAAEEDAEIRSSCKKQARRQRERRQERGVRELLQRRRRKKKKKKKKRRRMQLLAAEKGGKLHSLPLTTASTAPNNLTNPPLIISDTLPAPSILFLPPPHVTTRLEARVGLSDTGRALDRQLPAPAPPPPSFCVGNLQQRQTPFSWRENGRREGDITEESERERGEYGRGGSWSECRRKEGGKAQGRGEVGGGCSRPASIFAITPRPRRLCGGGGEGVSGHRLPVVRGFQERQAARPALSTRRARSLQPSVLLFLTEFSKHIWSEDKRGWRDSAKRQRGERGANGEGCGEAEDEDLGPSIITAPRELCQLPQTQANPTFPDL</sequence>
<comment type="caution">
    <text evidence="2">The sequence shown here is derived from an EMBL/GenBank/DDBJ whole genome shotgun (WGS) entry which is preliminary data.</text>
</comment>